<dbReference type="RefSeq" id="WP_069968854.1">
    <property type="nucleotide sequence ID" value="NZ_CM124774.1"/>
</dbReference>
<gene>
    <name evidence="2" type="ORF">BH720_19270</name>
</gene>
<name>A0A1E5QFX0_9CYAN</name>
<dbReference type="InterPro" id="IPR051030">
    <property type="entry name" value="Vitamin_B12-ABC_binding"/>
</dbReference>
<dbReference type="PROSITE" id="PS50983">
    <property type="entry name" value="FE_B12_PBP"/>
    <property type="match status" value="1"/>
</dbReference>
<dbReference type="SUPFAM" id="SSF53807">
    <property type="entry name" value="Helical backbone' metal receptor"/>
    <property type="match status" value="1"/>
</dbReference>
<dbReference type="PANTHER" id="PTHR42860">
    <property type="entry name" value="VITAMIN B12-BINDING PROTEIN"/>
    <property type="match status" value="1"/>
</dbReference>
<dbReference type="InterPro" id="IPR002491">
    <property type="entry name" value="ABC_transptr_periplasmic_BD"/>
</dbReference>
<feature type="domain" description="Fe/B12 periplasmic-binding" evidence="1">
    <location>
        <begin position="6"/>
        <end position="292"/>
    </location>
</feature>
<dbReference type="OrthoDB" id="9787772at2"/>
<dbReference type="CDD" id="cd01144">
    <property type="entry name" value="BtuF"/>
    <property type="match status" value="1"/>
</dbReference>
<protein>
    <submittedName>
        <fullName evidence="2">Cobalamin-binding protein</fullName>
    </submittedName>
</protein>
<evidence type="ECO:0000259" key="1">
    <source>
        <dbReference type="PROSITE" id="PS50983"/>
    </source>
</evidence>
<sequence>MSRSLRIVSLIPSATEIVASLGLAECLVGRSHECDYPIPVQSLPACTQPQFNPSGSSGEIHQRVTDVLESALSVYRVETDVLRQLQPTHILTQDQCEVCACSLADVEAAVKAAIDSQPQIISLQPNTLAEVWDDIAKVARQLGVDASEVLGLLQSRVNQVATQAQALAFHPTVACIEWVEPLMIAGNWIPELVQLAGGQPILATSGQHSPWVDWQALVEADPDIIVLMPCGFDLTRTRQDLAQLAERSQWQQLKAVQHNQVYVTDGNAFFNRPGPRLVDSLCILAEIFHPESFALGYRGIAWEAA</sequence>
<dbReference type="AlphaFoldDB" id="A0A1E5QFX0"/>
<dbReference type="PANTHER" id="PTHR42860:SF1">
    <property type="entry name" value="VITAMIN B12-BINDING PROTEIN"/>
    <property type="match status" value="1"/>
</dbReference>
<organism evidence="2">
    <name type="scientific">Desertifilum tharense IPPAS B-1220</name>
    <dbReference type="NCBI Taxonomy" id="1781255"/>
    <lineage>
        <taxon>Bacteria</taxon>
        <taxon>Bacillati</taxon>
        <taxon>Cyanobacteriota</taxon>
        <taxon>Cyanophyceae</taxon>
        <taxon>Desertifilales</taxon>
        <taxon>Desertifilaceae</taxon>
        <taxon>Desertifilum</taxon>
    </lineage>
</organism>
<accession>A0A1E5QFX0</accession>
<dbReference type="Gene3D" id="3.40.50.1980">
    <property type="entry name" value="Nitrogenase molybdenum iron protein domain"/>
    <property type="match status" value="2"/>
</dbReference>
<dbReference type="Pfam" id="PF01497">
    <property type="entry name" value="Peripla_BP_2"/>
    <property type="match status" value="1"/>
</dbReference>
<dbReference type="EMBL" id="MJGC01000087">
    <property type="protein sequence ID" value="OEJ73549.1"/>
    <property type="molecule type" value="Genomic_DNA"/>
</dbReference>
<evidence type="ECO:0000313" key="2">
    <source>
        <dbReference type="EMBL" id="OEJ73549.1"/>
    </source>
</evidence>
<proteinExistence type="predicted"/>
<dbReference type="STRING" id="1781255.BH720_19270"/>
<reference evidence="2" key="1">
    <citation type="submission" date="2016-09" db="EMBL/GenBank/DDBJ databases">
        <title>Draft genome of thermotolerant cyanobacterium Desertifilum sp. strain IPPAS B-1220.</title>
        <authorList>
            <person name="Sinetova M.A."/>
            <person name="Bolakhan K."/>
            <person name="Zayadan B.K."/>
            <person name="Mironov K.S."/>
            <person name="Ustinova V."/>
            <person name="Kupriyanova E.V."/>
            <person name="Sidorov R.A."/>
            <person name="Skrypnik A.N."/>
            <person name="Gogoleva N.E."/>
            <person name="Gogolev Y.V."/>
            <person name="Los D.A."/>
        </authorList>
    </citation>
    <scope>NUCLEOTIDE SEQUENCE [LARGE SCALE GENOMIC DNA]</scope>
    <source>
        <strain evidence="2">IPPAS B-1220</strain>
    </source>
</reference>
<comment type="caution">
    <text evidence="2">The sequence shown here is derived from an EMBL/GenBank/DDBJ whole genome shotgun (WGS) entry which is preliminary data.</text>
</comment>